<evidence type="ECO:0000256" key="5">
    <source>
        <dbReference type="ARBA" id="ARBA00023315"/>
    </source>
</evidence>
<dbReference type="GO" id="GO:0006654">
    <property type="term" value="P:phosphatidic acid biosynthetic process"/>
    <property type="evidence" value="ECO:0007669"/>
    <property type="project" value="TreeGrafter"/>
</dbReference>
<dbReference type="EMBL" id="CM000625">
    <property type="protein sequence ID" value="EEC44215.1"/>
    <property type="molecule type" value="Genomic_DNA"/>
</dbReference>
<dbReference type="PANTHER" id="PTHR10434:SF64">
    <property type="entry name" value="1-ACYL-SN-GLYCEROL-3-PHOSPHATE ACYLTRANSFERASE-RELATED"/>
    <property type="match status" value="1"/>
</dbReference>
<dbReference type="AlphaFoldDB" id="B7GBH7"/>
<comment type="pathway">
    <text evidence="1">Lipid metabolism.</text>
</comment>
<dbReference type="RefSeq" id="XP_002184466.1">
    <property type="nucleotide sequence ID" value="XM_002184430.1"/>
</dbReference>
<name>B7GBH7_PHATC</name>
<feature type="domain" description="Phospholipid/glycerol acyltransferase" evidence="6">
    <location>
        <begin position="122"/>
        <end position="255"/>
    </location>
</feature>
<dbReference type="InterPro" id="IPR002123">
    <property type="entry name" value="Plipid/glycerol_acylTrfase"/>
</dbReference>
<sequence length="346" mass="38483">MPLPEYSTFTVALPASTANAVTELPTTDASATARTVAQTGLPAWKAALTKYTMMMFILGMCVSLPLTLWPQKLLYKLKLINRVRKERWALATGQGCARWMLRIFPFCSLDAQGYHDPNPQPTIWACNHTSMLDVFLLLAADRALRGPHKRPIKIVYWRGLETNPVTRLLFRQAGFIAVNMADNGNGTANEYDRASFKTFLRETKQAFVDGFDIGILPEGQLNPTPEKGLLPVFSGAYTIAKLSKRPMSLMALHGAHRLWHPDDAIGMTVTGRNVSVRSYPGTRVYTSADEFVQTFQHVVGHFGTYGVDLPRPKLRSWLNGSAYAQLQQQLQDGDQQSPQSPAVDTL</sequence>
<dbReference type="CDD" id="cd07989">
    <property type="entry name" value="LPLAT_AGPAT-like"/>
    <property type="match status" value="1"/>
</dbReference>
<dbReference type="SUPFAM" id="SSF69593">
    <property type="entry name" value="Glycerol-3-phosphate (1)-acyltransferase"/>
    <property type="match status" value="1"/>
</dbReference>
<keyword evidence="2" id="KW-0444">Lipid biosynthesis</keyword>
<accession>B7GBH7</accession>
<dbReference type="SMART" id="SM00563">
    <property type="entry name" value="PlsC"/>
    <property type="match status" value="1"/>
</dbReference>
<evidence type="ECO:0000256" key="3">
    <source>
        <dbReference type="ARBA" id="ARBA00022679"/>
    </source>
</evidence>
<keyword evidence="4" id="KW-0443">Lipid metabolism</keyword>
<dbReference type="GeneID" id="7198173"/>
<protein>
    <recommendedName>
        <fullName evidence="6">Phospholipid/glycerol acyltransferase domain-containing protein</fullName>
    </recommendedName>
</protein>
<dbReference type="InParanoid" id="B7GBH7"/>
<keyword evidence="3" id="KW-0808">Transferase</keyword>
<dbReference type="OrthoDB" id="202234at2759"/>
<keyword evidence="8" id="KW-1185">Reference proteome</keyword>
<dbReference type="HOGENOM" id="CLU_067241_0_0_1"/>
<evidence type="ECO:0000313" key="8">
    <source>
        <dbReference type="Proteomes" id="UP000000759"/>
    </source>
</evidence>
<dbReference type="PaxDb" id="2850-Phatr40461"/>
<reference evidence="8" key="2">
    <citation type="submission" date="2008-08" db="EMBL/GenBank/DDBJ databases">
        <authorList>
            <consortium name="Diatom Consortium"/>
            <person name="Grigoriev I."/>
            <person name="Grimwood J."/>
            <person name="Kuo A."/>
            <person name="Otillar R.P."/>
            <person name="Salamov A."/>
            <person name="Detter J.C."/>
            <person name="Lindquist E."/>
            <person name="Shapiro H."/>
            <person name="Lucas S."/>
            <person name="Glavina del Rio T."/>
            <person name="Pitluck S."/>
            <person name="Rokhsar D."/>
            <person name="Bowler C."/>
        </authorList>
    </citation>
    <scope>GENOME REANNOTATION</scope>
    <source>
        <strain evidence="8">CCAP 1055/1</strain>
    </source>
</reference>
<dbReference type="PANTHER" id="PTHR10434">
    <property type="entry name" value="1-ACYL-SN-GLYCEROL-3-PHOSPHATE ACYLTRANSFERASE"/>
    <property type="match status" value="1"/>
</dbReference>
<dbReference type="OMA" id="TIWACNH"/>
<evidence type="ECO:0000256" key="2">
    <source>
        <dbReference type="ARBA" id="ARBA00022516"/>
    </source>
</evidence>
<gene>
    <name evidence="7" type="ORF">PHATRDRAFT_40461</name>
</gene>
<evidence type="ECO:0000259" key="6">
    <source>
        <dbReference type="SMART" id="SM00563"/>
    </source>
</evidence>
<evidence type="ECO:0000256" key="4">
    <source>
        <dbReference type="ARBA" id="ARBA00023098"/>
    </source>
</evidence>
<dbReference type="Pfam" id="PF01553">
    <property type="entry name" value="Acyltransferase"/>
    <property type="match status" value="1"/>
</dbReference>
<dbReference type="Proteomes" id="UP000000759">
    <property type="component" value="Chromosome 23"/>
</dbReference>
<dbReference type="GO" id="GO:0003841">
    <property type="term" value="F:1-acylglycerol-3-phosphate O-acyltransferase activity"/>
    <property type="evidence" value="ECO:0007669"/>
    <property type="project" value="TreeGrafter"/>
</dbReference>
<reference evidence="7 8" key="1">
    <citation type="journal article" date="2008" name="Nature">
        <title>The Phaeodactylum genome reveals the evolutionary history of diatom genomes.</title>
        <authorList>
            <person name="Bowler C."/>
            <person name="Allen A.E."/>
            <person name="Badger J.H."/>
            <person name="Grimwood J."/>
            <person name="Jabbari K."/>
            <person name="Kuo A."/>
            <person name="Maheswari U."/>
            <person name="Martens C."/>
            <person name="Maumus F."/>
            <person name="Otillar R.P."/>
            <person name="Rayko E."/>
            <person name="Salamov A."/>
            <person name="Vandepoele K."/>
            <person name="Beszteri B."/>
            <person name="Gruber A."/>
            <person name="Heijde M."/>
            <person name="Katinka M."/>
            <person name="Mock T."/>
            <person name="Valentin K."/>
            <person name="Verret F."/>
            <person name="Berges J.A."/>
            <person name="Brownlee C."/>
            <person name="Cadoret J.P."/>
            <person name="Chiovitti A."/>
            <person name="Choi C.J."/>
            <person name="Coesel S."/>
            <person name="De Martino A."/>
            <person name="Detter J.C."/>
            <person name="Durkin C."/>
            <person name="Falciatore A."/>
            <person name="Fournet J."/>
            <person name="Haruta M."/>
            <person name="Huysman M.J."/>
            <person name="Jenkins B.D."/>
            <person name="Jiroutova K."/>
            <person name="Jorgensen R.E."/>
            <person name="Joubert Y."/>
            <person name="Kaplan A."/>
            <person name="Kroger N."/>
            <person name="Kroth P.G."/>
            <person name="La Roche J."/>
            <person name="Lindquist E."/>
            <person name="Lommer M."/>
            <person name="Martin-Jezequel V."/>
            <person name="Lopez P.J."/>
            <person name="Lucas S."/>
            <person name="Mangogna M."/>
            <person name="McGinnis K."/>
            <person name="Medlin L.K."/>
            <person name="Montsant A."/>
            <person name="Oudot-Le Secq M.P."/>
            <person name="Napoli C."/>
            <person name="Obornik M."/>
            <person name="Parker M.S."/>
            <person name="Petit J.L."/>
            <person name="Porcel B.M."/>
            <person name="Poulsen N."/>
            <person name="Robison M."/>
            <person name="Rychlewski L."/>
            <person name="Rynearson T.A."/>
            <person name="Schmutz J."/>
            <person name="Shapiro H."/>
            <person name="Siaut M."/>
            <person name="Stanley M."/>
            <person name="Sussman M.R."/>
            <person name="Taylor A.R."/>
            <person name="Vardi A."/>
            <person name="von Dassow P."/>
            <person name="Vyverman W."/>
            <person name="Willis A."/>
            <person name="Wyrwicz L.S."/>
            <person name="Rokhsar D.S."/>
            <person name="Weissenbach J."/>
            <person name="Armbrust E.V."/>
            <person name="Green B.R."/>
            <person name="Van de Peer Y."/>
            <person name="Grigoriev I.V."/>
        </authorList>
    </citation>
    <scope>NUCLEOTIDE SEQUENCE [LARGE SCALE GENOMIC DNA]</scope>
    <source>
        <strain evidence="7 8">CCAP 1055/1</strain>
    </source>
</reference>
<proteinExistence type="predicted"/>
<evidence type="ECO:0000256" key="1">
    <source>
        <dbReference type="ARBA" id="ARBA00005189"/>
    </source>
</evidence>
<keyword evidence="5" id="KW-0012">Acyltransferase</keyword>
<evidence type="ECO:0000313" key="7">
    <source>
        <dbReference type="EMBL" id="EEC44215.1"/>
    </source>
</evidence>
<organism evidence="7 8">
    <name type="scientific">Phaeodactylum tricornutum (strain CCAP 1055/1)</name>
    <dbReference type="NCBI Taxonomy" id="556484"/>
    <lineage>
        <taxon>Eukaryota</taxon>
        <taxon>Sar</taxon>
        <taxon>Stramenopiles</taxon>
        <taxon>Ochrophyta</taxon>
        <taxon>Bacillariophyta</taxon>
        <taxon>Bacillariophyceae</taxon>
        <taxon>Bacillariophycidae</taxon>
        <taxon>Naviculales</taxon>
        <taxon>Phaeodactylaceae</taxon>
        <taxon>Phaeodactylum</taxon>
    </lineage>
</organism>
<dbReference type="KEGG" id="pti:PHATRDRAFT_40461"/>
<dbReference type="eggNOG" id="ENOG502SASW">
    <property type="taxonomic scope" value="Eukaryota"/>
</dbReference>